<dbReference type="Gene3D" id="3.40.50.620">
    <property type="entry name" value="HUPs"/>
    <property type="match status" value="1"/>
</dbReference>
<sequence>MKFKKVILFLTPGTDEVVMNEVIQWCKRFKSKLFVLFVVETNKISRLANLTHQKVETLSRKAEEGGWQLLYLLEDAAVEQGVRTSLHLEYGSVTHILKKYIDTYEIDIVFTKRTDETKKIFGASQVPVIGL</sequence>
<evidence type="ECO:0008006" key="3">
    <source>
        <dbReference type="Google" id="ProtNLM"/>
    </source>
</evidence>
<reference evidence="1 2" key="1">
    <citation type="journal article" date="2015" name="Microbiome">
        <title>Genomic resolution of linkages in carbon, nitrogen, and sulfur cycling among widespread estuary sediment bacteria.</title>
        <authorList>
            <person name="Baker B.J."/>
            <person name="Lazar C.S."/>
            <person name="Teske A.P."/>
            <person name="Dick G.J."/>
        </authorList>
    </citation>
    <scope>NUCLEOTIDE SEQUENCE [LARGE SCALE GENOMIC DNA]</scope>
    <source>
        <strain evidence="1">SM23_60</strain>
    </source>
</reference>
<name>A0A0S8GG93_UNCW3</name>
<comment type="caution">
    <text evidence="1">The sequence shown here is derived from an EMBL/GenBank/DDBJ whole genome shotgun (WGS) entry which is preliminary data.</text>
</comment>
<accession>A0A0S8GG93</accession>
<evidence type="ECO:0000313" key="1">
    <source>
        <dbReference type="EMBL" id="KPK72055.1"/>
    </source>
</evidence>
<protein>
    <recommendedName>
        <fullName evidence="3">UspA domain-containing protein</fullName>
    </recommendedName>
</protein>
<evidence type="ECO:0000313" key="2">
    <source>
        <dbReference type="Proteomes" id="UP000051096"/>
    </source>
</evidence>
<dbReference type="Proteomes" id="UP000051096">
    <property type="component" value="Unassembled WGS sequence"/>
</dbReference>
<organism evidence="1 2">
    <name type="scientific">candidate division WOR_3 bacterium SM23_60</name>
    <dbReference type="NCBI Taxonomy" id="1703780"/>
    <lineage>
        <taxon>Bacteria</taxon>
        <taxon>Bacteria division WOR-3</taxon>
    </lineage>
</organism>
<proteinExistence type="predicted"/>
<dbReference type="InterPro" id="IPR014729">
    <property type="entry name" value="Rossmann-like_a/b/a_fold"/>
</dbReference>
<dbReference type="SUPFAM" id="SSF52402">
    <property type="entry name" value="Adenine nucleotide alpha hydrolases-like"/>
    <property type="match status" value="1"/>
</dbReference>
<dbReference type="AlphaFoldDB" id="A0A0S8GG93"/>
<dbReference type="EMBL" id="LJUO01000043">
    <property type="protein sequence ID" value="KPK72055.1"/>
    <property type="molecule type" value="Genomic_DNA"/>
</dbReference>
<gene>
    <name evidence="1" type="ORF">AMJ87_05870</name>
</gene>